<organism evidence="3 4">
    <name type="scientific">Elasticomyces elasticus</name>
    <dbReference type="NCBI Taxonomy" id="574655"/>
    <lineage>
        <taxon>Eukaryota</taxon>
        <taxon>Fungi</taxon>
        <taxon>Dikarya</taxon>
        <taxon>Ascomycota</taxon>
        <taxon>Pezizomycotina</taxon>
        <taxon>Dothideomycetes</taxon>
        <taxon>Dothideomycetidae</taxon>
        <taxon>Mycosphaerellales</taxon>
        <taxon>Teratosphaeriaceae</taxon>
        <taxon>Elasticomyces</taxon>
    </lineage>
</organism>
<reference evidence="3" key="1">
    <citation type="submission" date="2023-08" db="EMBL/GenBank/DDBJ databases">
        <title>Black Yeasts Isolated from many extreme environments.</title>
        <authorList>
            <person name="Coleine C."/>
            <person name="Stajich J.E."/>
            <person name="Selbmann L."/>
        </authorList>
    </citation>
    <scope>NUCLEOTIDE SEQUENCE</scope>
    <source>
        <strain evidence="3">CCFEE 5810</strain>
    </source>
</reference>
<dbReference type="SUPFAM" id="SSF81383">
    <property type="entry name" value="F-box domain"/>
    <property type="match status" value="1"/>
</dbReference>
<evidence type="ECO:0000313" key="4">
    <source>
        <dbReference type="Proteomes" id="UP001310594"/>
    </source>
</evidence>
<dbReference type="AlphaFoldDB" id="A0AAN7ZMC6"/>
<dbReference type="Proteomes" id="UP001310594">
    <property type="component" value="Unassembled WGS sequence"/>
</dbReference>
<accession>A0AAN7ZMC6</accession>
<evidence type="ECO:0000259" key="2">
    <source>
        <dbReference type="PROSITE" id="PS50181"/>
    </source>
</evidence>
<protein>
    <recommendedName>
        <fullName evidence="2">F-box domain-containing protein</fullName>
    </recommendedName>
</protein>
<proteinExistence type="predicted"/>
<evidence type="ECO:0000313" key="3">
    <source>
        <dbReference type="EMBL" id="KAK5695506.1"/>
    </source>
</evidence>
<dbReference type="EMBL" id="JAVRQU010000014">
    <property type="protein sequence ID" value="KAK5695506.1"/>
    <property type="molecule type" value="Genomic_DNA"/>
</dbReference>
<dbReference type="InterPro" id="IPR001810">
    <property type="entry name" value="F-box_dom"/>
</dbReference>
<name>A0AAN7ZMC6_9PEZI</name>
<comment type="caution">
    <text evidence="3">The sequence shown here is derived from an EMBL/GenBank/DDBJ whole genome shotgun (WGS) entry which is preliminary data.</text>
</comment>
<sequence>MDDLPPELLGLIARKCDFASLKQLRLVNKHINTVTTPIVFEHFFMAFFPYCLENFCELARSPLAKHVKAFTFYTDLLPDWQQDQWRGTADGGCWENDFKPGLYRNCTVQQLEEAWRCYEALRASQLAWKEDRESVTFRKHFAMLPNVREANLLQADEIYSNIELPVWKALHFKILVKPKDWMSFQDYFHFRYPPSTAEGQAALCLLEAIGSRSQSAGVKHITKLEIYSKHCESYMDLLGGSLQEGGVGRTELASFAYRSRHRNVLEAFTPLIELKFVKWNAHACYPTALDETRTFFRQAKQLRRLAIDFRHRSECSNFGVDRVFALSPCFDGGDDAEAMDGSGRTSYWPDLEHLSLKTNVVYPGFLSFLRQHPKLKSLTLEDMIVGDASSLLTEIPKVLKLNEVFISHIWSDNKDFDAMSGKGYPYNLHLKYGTNQELDLSKEYNNGVYENSVKNYLLRQADELPEIKVEGTGGIGGFYEEDDSDDDDEDGEDEDDDNDEGDEGEDDGSDEAGDGQGEDHEGENEDGE</sequence>
<feature type="region of interest" description="Disordered" evidence="1">
    <location>
        <begin position="469"/>
        <end position="528"/>
    </location>
</feature>
<gene>
    <name evidence="3" type="ORF">LTR97_009015</name>
</gene>
<dbReference type="CDD" id="cd09917">
    <property type="entry name" value="F-box_SF"/>
    <property type="match status" value="1"/>
</dbReference>
<evidence type="ECO:0000256" key="1">
    <source>
        <dbReference type="SAM" id="MobiDB-lite"/>
    </source>
</evidence>
<dbReference type="InterPro" id="IPR036047">
    <property type="entry name" value="F-box-like_dom_sf"/>
</dbReference>
<dbReference type="PROSITE" id="PS50181">
    <property type="entry name" value="FBOX"/>
    <property type="match status" value="1"/>
</dbReference>
<feature type="compositionally biased region" description="Acidic residues" evidence="1">
    <location>
        <begin position="479"/>
        <end position="513"/>
    </location>
</feature>
<feature type="domain" description="F-box" evidence="2">
    <location>
        <begin position="1"/>
        <end position="47"/>
    </location>
</feature>